<reference evidence="1 2" key="1">
    <citation type="submission" date="2019-02" db="EMBL/GenBank/DDBJ databases">
        <title>Pedobacter kyonggii whole genome sequence analysis.</title>
        <authorList>
            <person name="Dahal R.H."/>
        </authorList>
    </citation>
    <scope>NUCLEOTIDE SEQUENCE [LARGE SCALE GENOMIC DNA]</scope>
    <source>
        <strain evidence="1 2">K-4-11-1</strain>
    </source>
</reference>
<comment type="caution">
    <text evidence="1">The sequence shown here is derived from an EMBL/GenBank/DDBJ whole genome shotgun (WGS) entry which is preliminary data.</text>
</comment>
<proteinExistence type="predicted"/>
<name>A0A4V2JG53_9SPHI</name>
<accession>A0A4V2JG53</accession>
<dbReference type="OrthoDB" id="1328914at2"/>
<protein>
    <submittedName>
        <fullName evidence="1">Uncharacterized protein</fullName>
    </submittedName>
</protein>
<keyword evidence="2" id="KW-1185">Reference proteome</keyword>
<dbReference type="RefSeq" id="WP_131032605.1">
    <property type="nucleotide sequence ID" value="NZ_SIXF01000050.1"/>
</dbReference>
<gene>
    <name evidence="1" type="ORF">EYS08_24900</name>
</gene>
<organism evidence="1 2">
    <name type="scientific">Pedobacter kyonggii</name>
    <dbReference type="NCBI Taxonomy" id="1926871"/>
    <lineage>
        <taxon>Bacteria</taxon>
        <taxon>Pseudomonadati</taxon>
        <taxon>Bacteroidota</taxon>
        <taxon>Sphingobacteriia</taxon>
        <taxon>Sphingobacteriales</taxon>
        <taxon>Sphingobacteriaceae</taxon>
        <taxon>Pedobacter</taxon>
    </lineage>
</organism>
<sequence>MNSQSDLYKRLLKLYPVKIVKEVFDPEGTTQAEIIEEIPINQPALAIRQFAIENHNYTKQHVYLYKINAAFNRAGFNLNAVPFDAESEIIQDGGYVFSFLPTVDYDVTLGDPYAETSLGFYQPTTLTIKGTSVIIQSTIMEKNLESYFPGRKVYESKKIEGEDYFVSLLIANLETFYQVEALDFNKGIKSLWHDDSVDSKYAKWKKSSSTATESMDEEYTLKEKYPDLYKELIKAPLGRTIFKNIKDTENINSHFSADPTKGTITISIYPDDLDQTKNVINKILSNN</sequence>
<dbReference type="AlphaFoldDB" id="A0A4V2JG53"/>
<dbReference type="Proteomes" id="UP000291819">
    <property type="component" value="Unassembled WGS sequence"/>
</dbReference>
<evidence type="ECO:0000313" key="2">
    <source>
        <dbReference type="Proteomes" id="UP000291819"/>
    </source>
</evidence>
<evidence type="ECO:0000313" key="1">
    <source>
        <dbReference type="EMBL" id="TBO36376.1"/>
    </source>
</evidence>
<dbReference type="EMBL" id="SIXF01000050">
    <property type="protein sequence ID" value="TBO36376.1"/>
    <property type="molecule type" value="Genomic_DNA"/>
</dbReference>